<keyword evidence="1" id="KW-0472">Membrane</keyword>
<keyword evidence="1" id="KW-1133">Transmembrane helix</keyword>
<keyword evidence="1" id="KW-0812">Transmembrane</keyword>
<dbReference type="AlphaFoldDB" id="A0A813H1L2"/>
<protein>
    <submittedName>
        <fullName evidence="2">Uncharacterized protein</fullName>
    </submittedName>
</protein>
<feature type="transmembrane region" description="Helical" evidence="1">
    <location>
        <begin position="21"/>
        <end position="38"/>
    </location>
</feature>
<sequence>EMIERLNTVSLYLRRKFSIRFQLFNTTAAFIGLINKIIGMKMGQNQQTVQALQ</sequence>
<accession>A0A813H1L2</accession>
<feature type="non-terminal residue" evidence="2">
    <location>
        <position position="1"/>
    </location>
</feature>
<evidence type="ECO:0000313" key="3">
    <source>
        <dbReference type="Proteomes" id="UP000654075"/>
    </source>
</evidence>
<proteinExistence type="predicted"/>
<keyword evidence="3" id="KW-1185">Reference proteome</keyword>
<dbReference type="Proteomes" id="UP000654075">
    <property type="component" value="Unassembled WGS sequence"/>
</dbReference>
<dbReference type="EMBL" id="CAJNNV010030179">
    <property type="protein sequence ID" value="CAE8631658.1"/>
    <property type="molecule type" value="Genomic_DNA"/>
</dbReference>
<organism evidence="2 3">
    <name type="scientific">Polarella glacialis</name>
    <name type="common">Dinoflagellate</name>
    <dbReference type="NCBI Taxonomy" id="89957"/>
    <lineage>
        <taxon>Eukaryota</taxon>
        <taxon>Sar</taxon>
        <taxon>Alveolata</taxon>
        <taxon>Dinophyceae</taxon>
        <taxon>Suessiales</taxon>
        <taxon>Suessiaceae</taxon>
        <taxon>Polarella</taxon>
    </lineage>
</organism>
<reference evidence="2" key="1">
    <citation type="submission" date="2021-02" db="EMBL/GenBank/DDBJ databases">
        <authorList>
            <person name="Dougan E. K."/>
            <person name="Rhodes N."/>
            <person name="Thang M."/>
            <person name="Chan C."/>
        </authorList>
    </citation>
    <scope>NUCLEOTIDE SEQUENCE</scope>
</reference>
<evidence type="ECO:0000256" key="1">
    <source>
        <dbReference type="SAM" id="Phobius"/>
    </source>
</evidence>
<name>A0A813H1L2_POLGL</name>
<evidence type="ECO:0000313" key="2">
    <source>
        <dbReference type="EMBL" id="CAE8631658.1"/>
    </source>
</evidence>
<gene>
    <name evidence="2" type="ORF">PGLA1383_LOCUS47688</name>
</gene>
<comment type="caution">
    <text evidence="2">The sequence shown here is derived from an EMBL/GenBank/DDBJ whole genome shotgun (WGS) entry which is preliminary data.</text>
</comment>